<comment type="function">
    <text evidence="15">Neural cell adhesion molecule involved in the dynamics of cell adhesion and in the generation of transmembrane signals at tyrosine kinase receptors. During brain development, critical in multiple processes, including neuronal migration, axonal growth and fasciculation, and synaptogenesis. In the mature brain, plays a role in the dynamics of neuronal structure and function, including synaptic plasticity.</text>
</comment>
<organism evidence="21 22">
    <name type="scientific">Coilia grayii</name>
    <name type="common">Gray's grenadier anchovy</name>
    <dbReference type="NCBI Taxonomy" id="363190"/>
    <lineage>
        <taxon>Eukaryota</taxon>
        <taxon>Metazoa</taxon>
        <taxon>Chordata</taxon>
        <taxon>Craniata</taxon>
        <taxon>Vertebrata</taxon>
        <taxon>Euteleostomi</taxon>
        <taxon>Actinopterygii</taxon>
        <taxon>Neopterygii</taxon>
        <taxon>Teleostei</taxon>
        <taxon>Clupei</taxon>
        <taxon>Clupeiformes</taxon>
        <taxon>Clupeoidei</taxon>
        <taxon>Engraulidae</taxon>
        <taxon>Coilinae</taxon>
        <taxon>Coilia</taxon>
    </lineage>
</organism>
<keyword evidence="14" id="KW-0393">Immunoglobulin domain</keyword>
<dbReference type="InterPro" id="IPR013783">
    <property type="entry name" value="Ig-like_fold"/>
</dbReference>
<keyword evidence="4" id="KW-1003">Cell membrane</keyword>
<dbReference type="Gene3D" id="2.60.40.10">
    <property type="entry name" value="Immunoglobulins"/>
    <property type="match status" value="10"/>
</dbReference>
<reference evidence="21 22" key="1">
    <citation type="submission" date="2024-09" db="EMBL/GenBank/DDBJ databases">
        <title>A chromosome-level genome assembly of Gray's grenadier anchovy, Coilia grayii.</title>
        <authorList>
            <person name="Fu Z."/>
        </authorList>
    </citation>
    <scope>NUCLEOTIDE SEQUENCE [LARGE SCALE GENOMIC DNA]</scope>
    <source>
        <strain evidence="21">G4</strain>
        <tissue evidence="21">Muscle</tissue>
    </source>
</reference>
<evidence type="ECO:0000256" key="3">
    <source>
        <dbReference type="ARBA" id="ARBA00008588"/>
    </source>
</evidence>
<evidence type="ECO:0000313" key="22">
    <source>
        <dbReference type="Proteomes" id="UP001591681"/>
    </source>
</evidence>
<dbReference type="FunFam" id="2.60.40.10:FF:000005">
    <property type="entry name" value="Neuronal cell adhesion molecule"/>
    <property type="match status" value="1"/>
</dbReference>
<evidence type="ECO:0000256" key="5">
    <source>
        <dbReference type="ARBA" id="ARBA00022692"/>
    </source>
</evidence>
<dbReference type="GO" id="GO:0007155">
    <property type="term" value="P:cell adhesion"/>
    <property type="evidence" value="ECO:0007669"/>
    <property type="project" value="UniProtKB-KW"/>
</dbReference>
<gene>
    <name evidence="21" type="ORF">ACEWY4_000940</name>
</gene>
<dbReference type="Pfam" id="PF13882">
    <property type="entry name" value="Bravo_FIGEY"/>
    <property type="match status" value="1"/>
</dbReference>
<dbReference type="FunFam" id="2.60.40.10:FF:000347">
    <property type="entry name" value="Neuronal cell adhesion molecule"/>
    <property type="match status" value="1"/>
</dbReference>
<comment type="similarity">
    <text evidence="3">Belongs to the immunoglobulin superfamily. L1/neurofascin/NgCAM family.</text>
</comment>
<dbReference type="PANTHER" id="PTHR44170:SF36">
    <property type="entry name" value="L1 CELL ADHESION MOLECULE"/>
    <property type="match status" value="1"/>
</dbReference>
<evidence type="ECO:0000256" key="7">
    <source>
        <dbReference type="ARBA" id="ARBA00022737"/>
    </source>
</evidence>
<evidence type="ECO:0000256" key="4">
    <source>
        <dbReference type="ARBA" id="ARBA00022475"/>
    </source>
</evidence>
<feature type="domain" description="Fibronectin type-III" evidence="20">
    <location>
        <begin position="520"/>
        <end position="615"/>
    </location>
</feature>
<evidence type="ECO:0000256" key="16">
    <source>
        <dbReference type="ARBA" id="ARBA00074488"/>
    </source>
</evidence>
<evidence type="ECO:0000256" key="18">
    <source>
        <dbReference type="SAM" id="Phobius"/>
    </source>
</evidence>
<evidence type="ECO:0000256" key="10">
    <source>
        <dbReference type="ARBA" id="ARBA00023136"/>
    </source>
</evidence>
<evidence type="ECO:0000256" key="14">
    <source>
        <dbReference type="ARBA" id="ARBA00023319"/>
    </source>
</evidence>
<evidence type="ECO:0000256" key="8">
    <source>
        <dbReference type="ARBA" id="ARBA00022889"/>
    </source>
</evidence>
<dbReference type="AlphaFoldDB" id="A0ABD1KY48"/>
<dbReference type="FunFam" id="2.60.40.10:FF:000028">
    <property type="entry name" value="Neuronal cell adhesion molecule"/>
    <property type="match status" value="1"/>
</dbReference>
<dbReference type="Pfam" id="PF07679">
    <property type="entry name" value="I-set"/>
    <property type="match status" value="1"/>
</dbReference>
<evidence type="ECO:0000256" key="13">
    <source>
        <dbReference type="ARBA" id="ARBA00023273"/>
    </source>
</evidence>
<dbReference type="SUPFAM" id="SSF49265">
    <property type="entry name" value="Fibronectin type III"/>
    <property type="match status" value="3"/>
</dbReference>
<dbReference type="PRINTS" id="PR00014">
    <property type="entry name" value="FNTYPEIII"/>
</dbReference>
<keyword evidence="7" id="KW-0677">Repeat</keyword>
<dbReference type="EMBL" id="JBHFQA010000001">
    <property type="protein sequence ID" value="KAL2104072.1"/>
    <property type="molecule type" value="Genomic_DNA"/>
</dbReference>
<dbReference type="GO" id="GO:0005886">
    <property type="term" value="C:plasma membrane"/>
    <property type="evidence" value="ECO:0007669"/>
    <property type="project" value="UniProtKB-SubCell"/>
</dbReference>
<keyword evidence="12" id="KW-0325">Glycoprotein</keyword>
<protein>
    <recommendedName>
        <fullName evidence="16">Neural cell adhesion molecule L1</fullName>
    </recommendedName>
</protein>
<proteinExistence type="inferred from homology"/>
<feature type="domain" description="Ig-like" evidence="19">
    <location>
        <begin position="45"/>
        <end position="135"/>
    </location>
</feature>
<dbReference type="InterPro" id="IPR003961">
    <property type="entry name" value="FN3_dom"/>
</dbReference>
<feature type="region of interest" description="Disordered" evidence="17">
    <location>
        <begin position="601"/>
        <end position="627"/>
    </location>
</feature>
<dbReference type="SMART" id="SM00408">
    <property type="entry name" value="IGc2"/>
    <property type="match status" value="4"/>
</dbReference>
<dbReference type="InterPro" id="IPR003598">
    <property type="entry name" value="Ig_sub2"/>
</dbReference>
<accession>A0ABD1KY48</accession>
<dbReference type="FunFam" id="2.60.40.10:FF:000057">
    <property type="entry name" value="neural cell adhesion molecule L1"/>
    <property type="match status" value="1"/>
</dbReference>
<feature type="transmembrane region" description="Helical" evidence="18">
    <location>
        <begin position="1029"/>
        <end position="1051"/>
    </location>
</feature>
<evidence type="ECO:0000256" key="12">
    <source>
        <dbReference type="ARBA" id="ARBA00023180"/>
    </source>
</evidence>
<evidence type="ECO:0000256" key="17">
    <source>
        <dbReference type="SAM" id="MobiDB-lite"/>
    </source>
</evidence>
<evidence type="ECO:0000256" key="2">
    <source>
        <dbReference type="ARBA" id="ARBA00004624"/>
    </source>
</evidence>
<evidence type="ECO:0000256" key="15">
    <source>
        <dbReference type="ARBA" id="ARBA00060042"/>
    </source>
</evidence>
<dbReference type="InterPro" id="IPR036179">
    <property type="entry name" value="Ig-like_dom_sf"/>
</dbReference>
<feature type="domain" description="Ig-like" evidence="19">
    <location>
        <begin position="148"/>
        <end position="236"/>
    </location>
</feature>
<feature type="domain" description="Ig-like" evidence="19">
    <location>
        <begin position="334"/>
        <end position="421"/>
    </location>
</feature>
<evidence type="ECO:0000256" key="11">
    <source>
        <dbReference type="ARBA" id="ARBA00023157"/>
    </source>
</evidence>
<dbReference type="FunFam" id="2.60.40.10:FF:000078">
    <property type="entry name" value="Neuronal cell adhesion molecule"/>
    <property type="match status" value="1"/>
</dbReference>
<keyword evidence="10 18" id="KW-0472">Membrane</keyword>
<dbReference type="Pfam" id="PF00041">
    <property type="entry name" value="fn3"/>
    <property type="match status" value="3"/>
</dbReference>
<dbReference type="FunFam" id="2.60.40.10:FF:000367">
    <property type="entry name" value="Neural cell adhesion molecule L1-like protein"/>
    <property type="match status" value="1"/>
</dbReference>
<dbReference type="InterPro" id="IPR036116">
    <property type="entry name" value="FN3_sf"/>
</dbReference>
<dbReference type="InterPro" id="IPR013098">
    <property type="entry name" value="Ig_I-set"/>
</dbReference>
<dbReference type="Proteomes" id="UP001591681">
    <property type="component" value="Unassembled WGS sequence"/>
</dbReference>
<dbReference type="SMART" id="SM00060">
    <property type="entry name" value="FN3"/>
    <property type="match status" value="5"/>
</dbReference>
<evidence type="ECO:0000256" key="6">
    <source>
        <dbReference type="ARBA" id="ARBA00022729"/>
    </source>
</evidence>
<dbReference type="PROSITE" id="PS50835">
    <property type="entry name" value="IG_LIKE"/>
    <property type="match status" value="5"/>
</dbReference>
<keyword evidence="9 18" id="KW-1133">Transmembrane helix</keyword>
<feature type="domain" description="Fibronectin type-III" evidence="20">
    <location>
        <begin position="929"/>
        <end position="1024"/>
    </location>
</feature>
<keyword evidence="6" id="KW-0732">Signal</keyword>
<feature type="compositionally biased region" description="Pro residues" evidence="17">
    <location>
        <begin position="1148"/>
        <end position="1159"/>
    </location>
</feature>
<feature type="domain" description="Ig-like" evidence="19">
    <location>
        <begin position="241"/>
        <end position="328"/>
    </location>
</feature>
<feature type="compositionally biased region" description="Basic and acidic residues" evidence="17">
    <location>
        <begin position="1061"/>
        <end position="1080"/>
    </location>
</feature>
<dbReference type="GO" id="GO:0030426">
    <property type="term" value="C:growth cone"/>
    <property type="evidence" value="ECO:0007669"/>
    <property type="project" value="UniProtKB-SubCell"/>
</dbReference>
<sequence length="1165" mass="129586">MHMQLGVTCRISKEQVLHGFSWKYSFKSVPLMALLFFLLPFSDPPTLAKEKKMKLKVDQGDSMVLQCNPPASIIPPNMYWMDEKLHHIELNERVIQGLDGNLYFANTKVEDSRNDYTCHVRYLSARTMLLKEAITLVVSNTVPRKRRPQMLRPTGPRSSYHILRGQTLELECIVQGLPTPSIRWVKKDGEMSETRVTRKNSNTLLHLSDVQKSDEGQYQCTANNSQGTATHVYNVVVEAAPYWRTKPVSQLYAPGEEVQLSCEADGIPSPQVSWSMNGNPLSEIDPDSRRSVRAGVLTLKSVDFYDTAVFQCKATNKHGSIVANTYVYVIELPPQILTPTGQTYTVIEGRDATLECRSFGSPLPQVTWESEDKDSLMLSPQVTQLSGGSLQISNVSHSDGGLYTCSVPNANISISAELEVFDRTVITLPPSDLRIQRGNTSVFTCIAKVDQRLDYELQWRKDGKKLDDSAEDDKYTFEGSDLRVADVQDEDQGVYTCDIITVLDMAQASGSITIVDVPDPPSQPQITNKKDRSVTLTWTPGDDHNSPVTGYVIEVEVTGVETDDWTEWRRVVGNMQQANISLRPFLSYRFRVMAINDVGMSKPSQASDPHSTLAAPPDSNPVGVRSESVDPDKLVITWEEMDQQSFNGPAFQYKVMWRRVVGAGPAWSSNFTTSPPFVVTGVGNFTAFDIKVQAVNELGPAPDPVPTIGYSGEDVPLEAPMDVGVELINNKDIKVTWAAIAKDTVRGHLLGYKIHLWNRGPMNIPHHKEPGWHDREPTTATLTTGPNEQKRVVTDLQFYSRYALSVSVFNSKGEGQASEPLIFHMPEGVPSPPASLELDSPSETEMTLHWKPPEQPNGVLTGYLLQYQQISETDYSPMQVVRIENPKVTNMTINRLDPHSRYRFQVRGRTGAGEGKPATKEGATTLDGAPPAYINISVGETFVNLSWASQERQRSVGFYVQYLKKSGWGNWMMSEKLDSSLAFYQLQDLQPGSEYRLKFIYNNTPFWDTEVHTEGAGVMQVQASFATEGWFIGLVSALALLVLLLLILCFIRRSKGGKYSVKDKEEGHIDSEARPMKDETFGEYSDNDDKRTASQPSLCDDSKLCSDDGNLDDYGNSNSVQTEVIMDESLASQYSGARDGPDSEAPDASPPLNPPPYTPSPAFLD</sequence>
<keyword evidence="8" id="KW-0130">Cell adhesion</keyword>
<feature type="region of interest" description="Disordered" evidence="17">
    <location>
        <begin position="1061"/>
        <end position="1165"/>
    </location>
</feature>
<keyword evidence="11" id="KW-1015">Disulfide bond</keyword>
<dbReference type="Pfam" id="PF13927">
    <property type="entry name" value="Ig_3"/>
    <property type="match status" value="3"/>
</dbReference>
<feature type="domain" description="Fibronectin type-III" evidence="20">
    <location>
        <begin position="617"/>
        <end position="714"/>
    </location>
</feature>
<evidence type="ECO:0000259" key="20">
    <source>
        <dbReference type="PROSITE" id="PS50853"/>
    </source>
</evidence>
<feature type="domain" description="Fibronectin type-III" evidence="20">
    <location>
        <begin position="719"/>
        <end position="828"/>
    </location>
</feature>
<name>A0ABD1KY48_9TELE</name>
<evidence type="ECO:0000256" key="9">
    <source>
        <dbReference type="ARBA" id="ARBA00022989"/>
    </source>
</evidence>
<keyword evidence="13" id="KW-0966">Cell projection</keyword>
<feature type="domain" description="Ig-like" evidence="19">
    <location>
        <begin position="423"/>
        <end position="513"/>
    </location>
</feature>
<dbReference type="SUPFAM" id="SSF48726">
    <property type="entry name" value="Immunoglobulin"/>
    <property type="match status" value="5"/>
</dbReference>
<feature type="domain" description="Fibronectin type-III" evidence="20">
    <location>
        <begin position="832"/>
        <end position="928"/>
    </location>
</feature>
<evidence type="ECO:0000256" key="1">
    <source>
        <dbReference type="ARBA" id="ARBA00004251"/>
    </source>
</evidence>
<evidence type="ECO:0000313" key="21">
    <source>
        <dbReference type="EMBL" id="KAL2104072.1"/>
    </source>
</evidence>
<dbReference type="PROSITE" id="PS50853">
    <property type="entry name" value="FN3"/>
    <property type="match status" value="5"/>
</dbReference>
<dbReference type="CDD" id="cd00063">
    <property type="entry name" value="FN3"/>
    <property type="match status" value="5"/>
</dbReference>
<keyword evidence="22" id="KW-1185">Reference proteome</keyword>
<keyword evidence="5 18" id="KW-0812">Transmembrane</keyword>
<dbReference type="InterPro" id="IPR003599">
    <property type="entry name" value="Ig_sub"/>
</dbReference>
<comment type="caution">
    <text evidence="21">The sequence shown here is derived from an EMBL/GenBank/DDBJ whole genome shotgun (WGS) entry which is preliminary data.</text>
</comment>
<dbReference type="InterPro" id="IPR007110">
    <property type="entry name" value="Ig-like_dom"/>
</dbReference>
<evidence type="ECO:0000259" key="19">
    <source>
        <dbReference type="PROSITE" id="PS50835"/>
    </source>
</evidence>
<dbReference type="InterPro" id="IPR026966">
    <property type="entry name" value="Neurofascin/L1/NrCAM_C"/>
</dbReference>
<dbReference type="PANTHER" id="PTHR44170">
    <property type="entry name" value="PROTEIN SIDEKICK"/>
    <property type="match status" value="1"/>
</dbReference>
<comment type="subcellular location">
    <subcellularLocation>
        <location evidence="1">Cell membrane</location>
        <topology evidence="1">Single-pass type I membrane protein</topology>
    </subcellularLocation>
    <subcellularLocation>
        <location evidence="2">Cell projection</location>
        <location evidence="2">Growth cone</location>
    </subcellularLocation>
</comment>
<dbReference type="SMART" id="SM00409">
    <property type="entry name" value="IG"/>
    <property type="match status" value="5"/>
</dbReference>